<evidence type="ECO:0000313" key="2">
    <source>
        <dbReference type="EMBL" id="KAG8432843.1"/>
    </source>
</evidence>
<reference evidence="2" key="1">
    <citation type="thesis" date="2020" institute="ProQuest LLC" country="789 East Eisenhower Parkway, Ann Arbor, MI, USA">
        <title>Comparative Genomics and Chromosome Evolution.</title>
        <authorList>
            <person name="Mudd A.B."/>
        </authorList>
    </citation>
    <scope>NUCLEOTIDE SEQUENCE</scope>
    <source>
        <strain evidence="2">Female2</strain>
        <tissue evidence="2">Blood</tissue>
    </source>
</reference>
<gene>
    <name evidence="2" type="ORF">GDO86_017194</name>
</gene>
<dbReference type="PANTHER" id="PTHR24014">
    <property type="entry name" value="2-OXOGLUTARATE AND IRON-DEPENDENT OXYGENASE DOMAIN-CONTAINING PROTEIN 2"/>
    <property type="match status" value="1"/>
</dbReference>
<dbReference type="Proteomes" id="UP000812440">
    <property type="component" value="Chromosome 9"/>
</dbReference>
<proteinExistence type="predicted"/>
<dbReference type="GO" id="GO:0000049">
    <property type="term" value="F:tRNA binding"/>
    <property type="evidence" value="ECO:0007669"/>
    <property type="project" value="TreeGrafter"/>
</dbReference>
<dbReference type="GO" id="GO:0042780">
    <property type="term" value="P:tRNA 3'-end processing"/>
    <property type="evidence" value="ECO:0007669"/>
    <property type="project" value="TreeGrafter"/>
</dbReference>
<dbReference type="InterPro" id="IPR002885">
    <property type="entry name" value="PPR_rpt"/>
</dbReference>
<dbReference type="NCBIfam" id="TIGR00756">
    <property type="entry name" value="PPR"/>
    <property type="match status" value="1"/>
</dbReference>
<dbReference type="InterPro" id="IPR011990">
    <property type="entry name" value="TPR-like_helical_dom_sf"/>
</dbReference>
<organism evidence="2 3">
    <name type="scientific">Hymenochirus boettgeri</name>
    <name type="common">Congo dwarf clawed frog</name>
    <dbReference type="NCBI Taxonomy" id="247094"/>
    <lineage>
        <taxon>Eukaryota</taxon>
        <taxon>Metazoa</taxon>
        <taxon>Chordata</taxon>
        <taxon>Craniata</taxon>
        <taxon>Vertebrata</taxon>
        <taxon>Euteleostomi</taxon>
        <taxon>Amphibia</taxon>
        <taxon>Batrachia</taxon>
        <taxon>Anura</taxon>
        <taxon>Pipoidea</taxon>
        <taxon>Pipidae</taxon>
        <taxon>Pipinae</taxon>
        <taxon>Hymenochirus</taxon>
    </lineage>
</organism>
<dbReference type="AlphaFoldDB" id="A0A8T2IM36"/>
<evidence type="ECO:0008006" key="4">
    <source>
        <dbReference type="Google" id="ProtNLM"/>
    </source>
</evidence>
<dbReference type="PROSITE" id="PS51375">
    <property type="entry name" value="PPR"/>
    <property type="match status" value="1"/>
</dbReference>
<keyword evidence="3" id="KW-1185">Reference proteome</keyword>
<dbReference type="EMBL" id="JAACNH010000009">
    <property type="protein sequence ID" value="KAG8432843.1"/>
    <property type="molecule type" value="Genomic_DNA"/>
</dbReference>
<name>A0A8T2IM36_9PIPI</name>
<feature type="non-terminal residue" evidence="2">
    <location>
        <position position="184"/>
    </location>
</feature>
<feature type="repeat" description="PPR" evidence="1">
    <location>
        <begin position="119"/>
        <end position="153"/>
    </location>
</feature>
<dbReference type="Pfam" id="PF13041">
    <property type="entry name" value="PPR_2"/>
    <property type="match status" value="1"/>
</dbReference>
<dbReference type="GO" id="GO:0005759">
    <property type="term" value="C:mitochondrial matrix"/>
    <property type="evidence" value="ECO:0007669"/>
    <property type="project" value="TreeGrafter"/>
</dbReference>
<dbReference type="PANTHER" id="PTHR24014:SF6">
    <property type="entry name" value="PENTATRICOPEPTIDE REPEAT-CONTAINING PROTEIN 1, MITOCHONDRIAL"/>
    <property type="match status" value="1"/>
</dbReference>
<dbReference type="OrthoDB" id="185373at2759"/>
<protein>
    <recommendedName>
        <fullName evidence="4">Pentatricopeptide repeat-containing protein</fullName>
    </recommendedName>
</protein>
<evidence type="ECO:0000256" key="1">
    <source>
        <dbReference type="PROSITE-ProRule" id="PRU00708"/>
    </source>
</evidence>
<evidence type="ECO:0000313" key="3">
    <source>
        <dbReference type="Proteomes" id="UP000812440"/>
    </source>
</evidence>
<dbReference type="Gene3D" id="1.25.40.10">
    <property type="entry name" value="Tetratricopeptide repeat domain"/>
    <property type="match status" value="1"/>
</dbReference>
<comment type="caution">
    <text evidence="2">The sequence shown here is derived from an EMBL/GenBank/DDBJ whole genome shotgun (WGS) entry which is preliminary data.</text>
</comment>
<accession>A0A8T2IM36</accession>
<sequence length="184" mass="20856">KIYSTSLLDHSALYTKKISALSSKKDNDSTCPEMAEEDFGILTKNYACRTVFKKTSPLLQNLVYNDDGDEPIQNAKRGQRNTPYWYFLKCKAKIKENKLAEALELFQVQMLQKERLQPNESNYTVLIGGCGRAGYVKKAFRLYSDMKKRGLSPSDATYTALLMLVLNLRGKTQVYSKLGNCGKI</sequence>